<dbReference type="InterPro" id="IPR005234">
    <property type="entry name" value="ScpB_csome_segregation"/>
</dbReference>
<keyword evidence="1" id="KW-0963">Cytoplasm</keyword>
<dbReference type="PANTHER" id="PTHR34298">
    <property type="entry name" value="SEGREGATION AND CONDENSATION PROTEIN B"/>
    <property type="match status" value="1"/>
</dbReference>
<keyword evidence="3" id="KW-0159">Chromosome partition</keyword>
<comment type="caution">
    <text evidence="6">The sequence shown here is derived from an EMBL/GenBank/DDBJ whole genome shotgun (WGS) entry which is preliminary data.</text>
</comment>
<dbReference type="InterPro" id="IPR036390">
    <property type="entry name" value="WH_DNA-bd_sf"/>
</dbReference>
<keyword evidence="2" id="KW-0132">Cell division</keyword>
<evidence type="ECO:0000256" key="4">
    <source>
        <dbReference type="ARBA" id="ARBA00023306"/>
    </source>
</evidence>
<dbReference type="SUPFAM" id="SSF46785">
    <property type="entry name" value="Winged helix' DNA-binding domain"/>
    <property type="match status" value="2"/>
</dbReference>
<evidence type="ECO:0000313" key="6">
    <source>
        <dbReference type="EMBL" id="HIU94333.1"/>
    </source>
</evidence>
<dbReference type="EMBL" id="DVNZ01000133">
    <property type="protein sequence ID" value="HIU94333.1"/>
    <property type="molecule type" value="Genomic_DNA"/>
</dbReference>
<evidence type="ECO:0000313" key="7">
    <source>
        <dbReference type="Proteomes" id="UP000824128"/>
    </source>
</evidence>
<feature type="compositionally biased region" description="Low complexity" evidence="5">
    <location>
        <begin position="11"/>
        <end position="21"/>
    </location>
</feature>
<proteinExistence type="predicted"/>
<name>A0A9D1N332_9FIRM</name>
<sequence length="216" mass="23237">MENRTPPESRQAQAAAAAPQAGEGRPRTEAAAPLRHRLACMLFVAGDPVPVSELARVLALPAKRVRELLREMEAECRAAGAGVYPLVTEETAQLVSNPAYAADVEALLQPERTRSVSQSLLETLAIIAYRQPVTRGDIEAVRGVRCEYAVGQLQKLGLVQTVGHRDTVGRPALLGTTDAFLRRFGLHSLAELPEYERFAGLADGEALEDADQSAMG</sequence>
<dbReference type="InterPro" id="IPR036388">
    <property type="entry name" value="WH-like_DNA-bd_sf"/>
</dbReference>
<dbReference type="Proteomes" id="UP000824128">
    <property type="component" value="Unassembled WGS sequence"/>
</dbReference>
<evidence type="ECO:0000256" key="2">
    <source>
        <dbReference type="ARBA" id="ARBA00022618"/>
    </source>
</evidence>
<keyword evidence="4" id="KW-0131">Cell cycle</keyword>
<evidence type="ECO:0000256" key="1">
    <source>
        <dbReference type="ARBA" id="ARBA00022490"/>
    </source>
</evidence>
<reference evidence="6" key="1">
    <citation type="submission" date="2020-10" db="EMBL/GenBank/DDBJ databases">
        <authorList>
            <person name="Gilroy R."/>
        </authorList>
    </citation>
    <scope>NUCLEOTIDE SEQUENCE</scope>
    <source>
        <strain evidence="6">ChiGjej2B2-16831</strain>
    </source>
</reference>
<dbReference type="Pfam" id="PF04079">
    <property type="entry name" value="SMC_ScpB"/>
    <property type="match status" value="1"/>
</dbReference>
<dbReference type="AlphaFoldDB" id="A0A9D1N332"/>
<dbReference type="PANTHER" id="PTHR34298:SF2">
    <property type="entry name" value="SEGREGATION AND CONDENSATION PROTEIN B"/>
    <property type="match status" value="1"/>
</dbReference>
<dbReference type="GO" id="GO:0051304">
    <property type="term" value="P:chromosome separation"/>
    <property type="evidence" value="ECO:0007669"/>
    <property type="project" value="InterPro"/>
</dbReference>
<protein>
    <submittedName>
        <fullName evidence="6">SMC-Scp complex subunit ScpB</fullName>
    </submittedName>
</protein>
<accession>A0A9D1N332</accession>
<evidence type="ECO:0000256" key="5">
    <source>
        <dbReference type="SAM" id="MobiDB-lite"/>
    </source>
</evidence>
<dbReference type="Gene3D" id="1.10.10.10">
    <property type="entry name" value="Winged helix-like DNA-binding domain superfamily/Winged helix DNA-binding domain"/>
    <property type="match status" value="2"/>
</dbReference>
<dbReference type="GO" id="GO:0051301">
    <property type="term" value="P:cell division"/>
    <property type="evidence" value="ECO:0007669"/>
    <property type="project" value="UniProtKB-KW"/>
</dbReference>
<gene>
    <name evidence="6" type="primary">scpB</name>
    <name evidence="6" type="ORF">IAD24_04165</name>
</gene>
<reference evidence="6" key="2">
    <citation type="journal article" date="2021" name="PeerJ">
        <title>Extensive microbial diversity within the chicken gut microbiome revealed by metagenomics and culture.</title>
        <authorList>
            <person name="Gilroy R."/>
            <person name="Ravi A."/>
            <person name="Getino M."/>
            <person name="Pursley I."/>
            <person name="Horton D.L."/>
            <person name="Alikhan N.F."/>
            <person name="Baker D."/>
            <person name="Gharbi K."/>
            <person name="Hall N."/>
            <person name="Watson M."/>
            <person name="Adriaenssens E.M."/>
            <person name="Foster-Nyarko E."/>
            <person name="Jarju S."/>
            <person name="Secka A."/>
            <person name="Antonio M."/>
            <person name="Oren A."/>
            <person name="Chaudhuri R.R."/>
            <person name="La Ragione R."/>
            <person name="Hildebrand F."/>
            <person name="Pallen M.J."/>
        </authorList>
    </citation>
    <scope>NUCLEOTIDE SEQUENCE</scope>
    <source>
        <strain evidence="6">ChiGjej2B2-16831</strain>
    </source>
</reference>
<feature type="region of interest" description="Disordered" evidence="5">
    <location>
        <begin position="1"/>
        <end position="29"/>
    </location>
</feature>
<evidence type="ECO:0000256" key="3">
    <source>
        <dbReference type="ARBA" id="ARBA00022829"/>
    </source>
</evidence>
<dbReference type="NCBIfam" id="TIGR00281">
    <property type="entry name" value="SMC-Scp complex subunit ScpB"/>
    <property type="match status" value="1"/>
</dbReference>
<organism evidence="6 7">
    <name type="scientific">Candidatus Aphodomorpha intestinavium</name>
    <dbReference type="NCBI Taxonomy" id="2840672"/>
    <lineage>
        <taxon>Bacteria</taxon>
        <taxon>Bacillati</taxon>
        <taxon>Bacillota</taxon>
        <taxon>Clostridia</taxon>
        <taxon>Eubacteriales</taxon>
        <taxon>Candidatus Aphodomorpha</taxon>
    </lineage>
</organism>